<dbReference type="Gene3D" id="3.20.20.70">
    <property type="entry name" value="Aldolase class I"/>
    <property type="match status" value="1"/>
</dbReference>
<evidence type="ECO:0000256" key="1">
    <source>
        <dbReference type="ARBA" id="ARBA00004733"/>
    </source>
</evidence>
<dbReference type="GO" id="GO:0005829">
    <property type="term" value="C:cytosol"/>
    <property type="evidence" value="ECO:0007669"/>
    <property type="project" value="TreeGrafter"/>
</dbReference>
<name>A0A381PU02_9ZZZZ</name>
<dbReference type="InterPro" id="IPR013785">
    <property type="entry name" value="Aldolase_TIM"/>
</dbReference>
<evidence type="ECO:0000256" key="8">
    <source>
        <dbReference type="ARBA" id="ARBA00049047"/>
    </source>
</evidence>
<comment type="subunit">
    <text evidence="2">Tetramer of two alpha and two beta chains.</text>
</comment>
<proteinExistence type="predicted"/>
<dbReference type="PANTHER" id="PTHR43406:SF1">
    <property type="entry name" value="TRYPTOPHAN SYNTHASE ALPHA CHAIN, CHLOROPLASTIC"/>
    <property type="match status" value="1"/>
</dbReference>
<keyword evidence="6" id="KW-0057">Aromatic amino acid biosynthesis</keyword>
<dbReference type="EMBL" id="UINC01001094">
    <property type="protein sequence ID" value="SUZ70541.1"/>
    <property type="molecule type" value="Genomic_DNA"/>
</dbReference>
<organism evidence="9">
    <name type="scientific">marine metagenome</name>
    <dbReference type="NCBI Taxonomy" id="408172"/>
    <lineage>
        <taxon>unclassified sequences</taxon>
        <taxon>metagenomes</taxon>
        <taxon>ecological metagenomes</taxon>
    </lineage>
</organism>
<dbReference type="PANTHER" id="PTHR43406">
    <property type="entry name" value="TRYPTOPHAN SYNTHASE, ALPHA CHAIN"/>
    <property type="match status" value="1"/>
</dbReference>
<evidence type="ECO:0000313" key="9">
    <source>
        <dbReference type="EMBL" id="SUZ70541.1"/>
    </source>
</evidence>
<dbReference type="GO" id="GO:0004834">
    <property type="term" value="F:tryptophan synthase activity"/>
    <property type="evidence" value="ECO:0007669"/>
    <property type="project" value="UniProtKB-EC"/>
</dbReference>
<gene>
    <name evidence="9" type="ORF">METZ01_LOCUS23395</name>
</gene>
<protein>
    <recommendedName>
        <fullName evidence="3">tryptophan synthase</fullName>
        <ecNumber evidence="3">4.2.1.20</ecNumber>
    </recommendedName>
</protein>
<evidence type="ECO:0000256" key="6">
    <source>
        <dbReference type="ARBA" id="ARBA00023141"/>
    </source>
</evidence>
<evidence type="ECO:0000256" key="3">
    <source>
        <dbReference type="ARBA" id="ARBA00012043"/>
    </source>
</evidence>
<evidence type="ECO:0000256" key="5">
    <source>
        <dbReference type="ARBA" id="ARBA00022822"/>
    </source>
</evidence>
<dbReference type="CDD" id="cd04724">
    <property type="entry name" value="Tryptophan_synthase_alpha"/>
    <property type="match status" value="1"/>
</dbReference>
<dbReference type="PROSITE" id="PS00167">
    <property type="entry name" value="TRP_SYNTHASE_ALPHA"/>
    <property type="match status" value="1"/>
</dbReference>
<dbReference type="InterPro" id="IPR002028">
    <property type="entry name" value="Trp_synthase_suA"/>
</dbReference>
<dbReference type="SUPFAM" id="SSF51366">
    <property type="entry name" value="Ribulose-phoshate binding barrel"/>
    <property type="match status" value="1"/>
</dbReference>
<keyword evidence="4" id="KW-0028">Amino-acid biosynthesis</keyword>
<evidence type="ECO:0000256" key="7">
    <source>
        <dbReference type="ARBA" id="ARBA00023239"/>
    </source>
</evidence>
<evidence type="ECO:0000256" key="4">
    <source>
        <dbReference type="ARBA" id="ARBA00022605"/>
    </source>
</evidence>
<dbReference type="AlphaFoldDB" id="A0A381PU02"/>
<dbReference type="EC" id="4.2.1.20" evidence="3"/>
<dbReference type="InterPro" id="IPR018204">
    <property type="entry name" value="Trp_synthase_alpha_AS"/>
</dbReference>
<accession>A0A381PU02</accession>
<keyword evidence="7" id="KW-0456">Lyase</keyword>
<dbReference type="UniPathway" id="UPA00035">
    <property type="reaction ID" value="UER00044"/>
</dbReference>
<keyword evidence="5" id="KW-0822">Tryptophan biosynthesis</keyword>
<comment type="pathway">
    <text evidence="1">Amino-acid biosynthesis; L-tryptophan biosynthesis; L-tryptophan from chorismate: step 5/5.</text>
</comment>
<reference evidence="9" key="1">
    <citation type="submission" date="2018-05" db="EMBL/GenBank/DDBJ databases">
        <authorList>
            <person name="Lanie J.A."/>
            <person name="Ng W.-L."/>
            <person name="Kazmierczak K.M."/>
            <person name="Andrzejewski T.M."/>
            <person name="Davidsen T.M."/>
            <person name="Wayne K.J."/>
            <person name="Tettelin H."/>
            <person name="Glass J.I."/>
            <person name="Rusch D."/>
            <person name="Podicherti R."/>
            <person name="Tsui H.-C.T."/>
            <person name="Winkler M.E."/>
        </authorList>
    </citation>
    <scope>NUCLEOTIDE SEQUENCE</scope>
</reference>
<dbReference type="NCBIfam" id="TIGR00262">
    <property type="entry name" value="trpA"/>
    <property type="match status" value="1"/>
</dbReference>
<evidence type="ECO:0000256" key="2">
    <source>
        <dbReference type="ARBA" id="ARBA00011270"/>
    </source>
</evidence>
<dbReference type="Pfam" id="PF00290">
    <property type="entry name" value="Trp_syntA"/>
    <property type="match status" value="1"/>
</dbReference>
<comment type="catalytic activity">
    <reaction evidence="8">
        <text>(1S,2R)-1-C-(indol-3-yl)glycerol 3-phosphate + L-serine = D-glyceraldehyde 3-phosphate + L-tryptophan + H2O</text>
        <dbReference type="Rhea" id="RHEA:10532"/>
        <dbReference type="ChEBI" id="CHEBI:15377"/>
        <dbReference type="ChEBI" id="CHEBI:33384"/>
        <dbReference type="ChEBI" id="CHEBI:57912"/>
        <dbReference type="ChEBI" id="CHEBI:58866"/>
        <dbReference type="ChEBI" id="CHEBI:59776"/>
        <dbReference type="EC" id="4.2.1.20"/>
    </reaction>
</comment>
<dbReference type="InterPro" id="IPR011060">
    <property type="entry name" value="RibuloseP-bd_barrel"/>
</dbReference>
<sequence length="212" mass="23667">MIEIGLPFSDPLADGPTIQDSSTQAIKNGMNSNVLFDQLKNIRSKVSIPLIIMGYFNPILQYGVEDFCKKCSEIGIDALIIPDLPIDYYETNYKSIFKNYGLYNLFMIAPQTPEERIRHIDKISDGFIYMVSSSSVTGSKNSFDSDQLTYFKKIEKMNLSTKRIIGFGVGSKNTYETAAQYSKGAIIGSSFIKNLKSKGLSSINGFIKSIRD</sequence>